<sequence>MNHTGRKDERTQSGNSRAERRLAPLASSQCFKRGRRRNTGPQMRFNGLGSEGARSRFFYLTGGCRTLRPEYTEHDPPFATSALSFGDKYLPRRAPGSPRAGTRVTDPPPPVVRSRPKCRWRKTLVAGPNGFIAVHRTAVWDGDGHRRGPGRSLKLAVRMNSLSYRYELSFSGSLGAASQWSYLNPEQILTCKPGCIISFTQPPCFMDENAVVKAQVQQRTQTCIK</sequence>
<feature type="compositionally biased region" description="Basic and acidic residues" evidence="1">
    <location>
        <begin position="1"/>
        <end position="22"/>
    </location>
</feature>
<dbReference type="EMBL" id="JAINUF010000019">
    <property type="protein sequence ID" value="KAJ8337006.1"/>
    <property type="molecule type" value="Genomic_DNA"/>
</dbReference>
<accession>A0A9Q1IET8</accession>
<name>A0A9Q1IET8_SYNKA</name>
<dbReference type="AlphaFoldDB" id="A0A9Q1IET8"/>
<evidence type="ECO:0000313" key="3">
    <source>
        <dbReference type="Proteomes" id="UP001152622"/>
    </source>
</evidence>
<comment type="caution">
    <text evidence="2">The sequence shown here is derived from an EMBL/GenBank/DDBJ whole genome shotgun (WGS) entry which is preliminary data.</text>
</comment>
<protein>
    <submittedName>
        <fullName evidence="2">Uncharacterized protein</fullName>
    </submittedName>
</protein>
<feature type="region of interest" description="Disordered" evidence="1">
    <location>
        <begin position="1"/>
        <end position="48"/>
    </location>
</feature>
<keyword evidence="3" id="KW-1185">Reference proteome</keyword>
<evidence type="ECO:0000256" key="1">
    <source>
        <dbReference type="SAM" id="MobiDB-lite"/>
    </source>
</evidence>
<proteinExistence type="predicted"/>
<gene>
    <name evidence="2" type="ORF">SKAU_G00382260</name>
</gene>
<feature type="region of interest" description="Disordered" evidence="1">
    <location>
        <begin position="92"/>
        <end position="115"/>
    </location>
</feature>
<dbReference type="Proteomes" id="UP001152622">
    <property type="component" value="Chromosome 19"/>
</dbReference>
<organism evidence="2 3">
    <name type="scientific">Synaphobranchus kaupii</name>
    <name type="common">Kaup's arrowtooth eel</name>
    <dbReference type="NCBI Taxonomy" id="118154"/>
    <lineage>
        <taxon>Eukaryota</taxon>
        <taxon>Metazoa</taxon>
        <taxon>Chordata</taxon>
        <taxon>Craniata</taxon>
        <taxon>Vertebrata</taxon>
        <taxon>Euteleostomi</taxon>
        <taxon>Actinopterygii</taxon>
        <taxon>Neopterygii</taxon>
        <taxon>Teleostei</taxon>
        <taxon>Anguilliformes</taxon>
        <taxon>Synaphobranchidae</taxon>
        <taxon>Synaphobranchus</taxon>
    </lineage>
</organism>
<evidence type="ECO:0000313" key="2">
    <source>
        <dbReference type="EMBL" id="KAJ8337006.1"/>
    </source>
</evidence>
<reference evidence="2" key="1">
    <citation type="journal article" date="2023" name="Science">
        <title>Genome structures resolve the early diversification of teleost fishes.</title>
        <authorList>
            <person name="Parey E."/>
            <person name="Louis A."/>
            <person name="Montfort J."/>
            <person name="Bouchez O."/>
            <person name="Roques C."/>
            <person name="Iampietro C."/>
            <person name="Lluch J."/>
            <person name="Castinel A."/>
            <person name="Donnadieu C."/>
            <person name="Desvignes T."/>
            <person name="Floi Bucao C."/>
            <person name="Jouanno E."/>
            <person name="Wen M."/>
            <person name="Mejri S."/>
            <person name="Dirks R."/>
            <person name="Jansen H."/>
            <person name="Henkel C."/>
            <person name="Chen W.J."/>
            <person name="Zahm M."/>
            <person name="Cabau C."/>
            <person name="Klopp C."/>
            <person name="Thompson A.W."/>
            <person name="Robinson-Rechavi M."/>
            <person name="Braasch I."/>
            <person name="Lecointre G."/>
            <person name="Bobe J."/>
            <person name="Postlethwait J.H."/>
            <person name="Berthelot C."/>
            <person name="Roest Crollius H."/>
            <person name="Guiguen Y."/>
        </authorList>
    </citation>
    <scope>NUCLEOTIDE SEQUENCE</scope>
    <source>
        <strain evidence="2">WJC10195</strain>
    </source>
</reference>